<feature type="transmembrane region" description="Helical" evidence="1">
    <location>
        <begin position="390"/>
        <end position="411"/>
    </location>
</feature>
<keyword evidence="1" id="KW-0472">Membrane</keyword>
<evidence type="ECO:0000313" key="3">
    <source>
        <dbReference type="Proteomes" id="UP001152484"/>
    </source>
</evidence>
<dbReference type="PANTHER" id="PTHR37254:SF1">
    <property type="entry name" value="OS01G0100500 PROTEIN"/>
    <property type="match status" value="1"/>
</dbReference>
<reference evidence="2" key="1">
    <citation type="submission" date="2022-07" db="EMBL/GenBank/DDBJ databases">
        <authorList>
            <person name="Macas J."/>
            <person name="Novak P."/>
            <person name="Neumann P."/>
        </authorList>
    </citation>
    <scope>NUCLEOTIDE SEQUENCE</scope>
</reference>
<dbReference type="AlphaFoldDB" id="A0A9P1E474"/>
<dbReference type="PANTHER" id="PTHR37254">
    <property type="entry name" value="OS01G0100500 PROTEIN"/>
    <property type="match status" value="1"/>
</dbReference>
<evidence type="ECO:0000256" key="1">
    <source>
        <dbReference type="SAM" id="Phobius"/>
    </source>
</evidence>
<gene>
    <name evidence="2" type="ORF">CEURO_LOCUS6287</name>
</gene>
<sequence length="627" mass="70513">MQCPHHAFPYNGTLCACNPGYVFDAARRSCSLFGGWDFVEVDSGVDHKSVISPRAGGIFDFDSIRKLTESQAVFIEGTLILVLFWLVFCFLARIAPLGDGRSLWFQLRWWISRLDVCFSTRHWLEDQKVVKKRKTELGGTFSIASWILFIGLFTALLYQIIAKRAIEVHNVRATNAPDLEVFMNDIEFNITAISSMTCAHLRGLETVASGNPGFLDYRVAPLSTFASHSCINTTKGPTIILKCTDCPLTRDNAFISWQFIDLPNDPASAIGFQFNLTAKNPENKKHTSYVSGSLRNGSNVGTKAVTYRGTVSNMLQFNIFPRIYRNMDNLRLVQPLFHGFLPGSFFDEVNQLQSSLQNSNDGIINTTLYINFLSSYIVEVENENIMGPVSFLADLGGLYCISIVIFFFMLAQCESRIKKLRNEDSVMQRIISRRRAQDHWGKVRKYVMYTYLGSLGDIDNNVRDDGCCTGVALHYKGSLHKQREKRGLDTLSFSKKDRLLENKKTILEETGIAQKGAHPISNEEKSASLNAQQFQEDTLPHVKDGNHDSRIPLHHASGDLDLPSLPSLEFHASEQMSLSHLQRNIENLYKYNAILREKLIAAQLTLNALSEQELPSTSSSHGISAHK</sequence>
<organism evidence="2 3">
    <name type="scientific">Cuscuta europaea</name>
    <name type="common">European dodder</name>
    <dbReference type="NCBI Taxonomy" id="41803"/>
    <lineage>
        <taxon>Eukaryota</taxon>
        <taxon>Viridiplantae</taxon>
        <taxon>Streptophyta</taxon>
        <taxon>Embryophyta</taxon>
        <taxon>Tracheophyta</taxon>
        <taxon>Spermatophyta</taxon>
        <taxon>Magnoliopsida</taxon>
        <taxon>eudicotyledons</taxon>
        <taxon>Gunneridae</taxon>
        <taxon>Pentapetalae</taxon>
        <taxon>asterids</taxon>
        <taxon>lamiids</taxon>
        <taxon>Solanales</taxon>
        <taxon>Convolvulaceae</taxon>
        <taxon>Cuscuteae</taxon>
        <taxon>Cuscuta</taxon>
        <taxon>Cuscuta subgen. Cuscuta</taxon>
    </lineage>
</organism>
<comment type="caution">
    <text evidence="2">The sequence shown here is derived from an EMBL/GenBank/DDBJ whole genome shotgun (WGS) entry which is preliminary data.</text>
</comment>
<dbReference type="Proteomes" id="UP001152484">
    <property type="component" value="Unassembled WGS sequence"/>
</dbReference>
<keyword evidence="1" id="KW-0812">Transmembrane</keyword>
<feature type="transmembrane region" description="Helical" evidence="1">
    <location>
        <begin position="143"/>
        <end position="162"/>
    </location>
</feature>
<proteinExistence type="predicted"/>
<evidence type="ECO:0000313" key="2">
    <source>
        <dbReference type="EMBL" id="CAH9077361.1"/>
    </source>
</evidence>
<dbReference type="OrthoDB" id="1909934at2759"/>
<accession>A0A9P1E474</accession>
<name>A0A9P1E474_CUSEU</name>
<keyword evidence="1" id="KW-1133">Transmembrane helix</keyword>
<protein>
    <submittedName>
        <fullName evidence="2">Uncharacterized protein</fullName>
    </submittedName>
</protein>
<keyword evidence="3" id="KW-1185">Reference proteome</keyword>
<dbReference type="EMBL" id="CAMAPE010000010">
    <property type="protein sequence ID" value="CAH9077361.1"/>
    <property type="molecule type" value="Genomic_DNA"/>
</dbReference>
<feature type="transmembrane region" description="Helical" evidence="1">
    <location>
        <begin position="73"/>
        <end position="95"/>
    </location>
</feature>